<dbReference type="Proteomes" id="UP000600139">
    <property type="component" value="Unassembled WGS sequence"/>
</dbReference>
<sequence>MPVYAFADRTRIVRTTAYTCSEDDHLIYGNKNATGTTLRYTDRVRSAAADWSFYPVGTTFRIKGLPYLYVVDDYGSALLGTGTIDIYKPSKDIMNQWGTRTVEMTVVQWGSMTRSAELLSKRTNYDHCKKMLANIVRQRPDLVTMAKL</sequence>
<gene>
    <name evidence="2" type="ORF">JIN84_10260</name>
</gene>
<keyword evidence="3" id="KW-1185">Reference proteome</keyword>
<dbReference type="InterPro" id="IPR010611">
    <property type="entry name" value="3D_dom"/>
</dbReference>
<organism evidence="2 3">
    <name type="scientific">Luteolibacter yonseiensis</name>
    <dbReference type="NCBI Taxonomy" id="1144680"/>
    <lineage>
        <taxon>Bacteria</taxon>
        <taxon>Pseudomonadati</taxon>
        <taxon>Verrucomicrobiota</taxon>
        <taxon>Verrucomicrobiia</taxon>
        <taxon>Verrucomicrobiales</taxon>
        <taxon>Verrucomicrobiaceae</taxon>
        <taxon>Luteolibacter</taxon>
    </lineage>
</organism>
<dbReference type="CDD" id="cd22784">
    <property type="entry name" value="DPBB_MltA_YuiC-like"/>
    <property type="match status" value="1"/>
</dbReference>
<reference evidence="2" key="1">
    <citation type="submission" date="2021-01" db="EMBL/GenBank/DDBJ databases">
        <title>Modified the classification status of verrucomicrobia.</title>
        <authorList>
            <person name="Feng X."/>
        </authorList>
    </citation>
    <scope>NUCLEOTIDE SEQUENCE</scope>
    <source>
        <strain evidence="2">JCM 18052</strain>
    </source>
</reference>
<evidence type="ECO:0000313" key="3">
    <source>
        <dbReference type="Proteomes" id="UP000600139"/>
    </source>
</evidence>
<accession>A0A934R381</accession>
<comment type="caution">
    <text evidence="2">The sequence shown here is derived from an EMBL/GenBank/DDBJ whole genome shotgun (WGS) entry which is preliminary data.</text>
</comment>
<dbReference type="GO" id="GO:0004553">
    <property type="term" value="F:hydrolase activity, hydrolyzing O-glycosyl compounds"/>
    <property type="evidence" value="ECO:0007669"/>
    <property type="project" value="InterPro"/>
</dbReference>
<proteinExistence type="predicted"/>
<dbReference type="GO" id="GO:0009254">
    <property type="term" value="P:peptidoglycan turnover"/>
    <property type="evidence" value="ECO:0007669"/>
    <property type="project" value="InterPro"/>
</dbReference>
<dbReference type="InterPro" id="IPR036908">
    <property type="entry name" value="RlpA-like_sf"/>
</dbReference>
<evidence type="ECO:0000313" key="2">
    <source>
        <dbReference type="EMBL" id="MBK1815997.1"/>
    </source>
</evidence>
<dbReference type="Pfam" id="PF06725">
    <property type="entry name" value="3D"/>
    <property type="match status" value="1"/>
</dbReference>
<dbReference type="EMBL" id="JAENIK010000011">
    <property type="protein sequence ID" value="MBK1815997.1"/>
    <property type="molecule type" value="Genomic_DNA"/>
</dbReference>
<name>A0A934R381_9BACT</name>
<feature type="domain" description="3D" evidence="1">
    <location>
        <begin position="45"/>
        <end position="107"/>
    </location>
</feature>
<dbReference type="SUPFAM" id="SSF50685">
    <property type="entry name" value="Barwin-like endoglucanases"/>
    <property type="match status" value="1"/>
</dbReference>
<protein>
    <submittedName>
        <fullName evidence="2">3D domain-containing protein</fullName>
    </submittedName>
</protein>
<evidence type="ECO:0000259" key="1">
    <source>
        <dbReference type="Pfam" id="PF06725"/>
    </source>
</evidence>
<dbReference type="GO" id="GO:0019867">
    <property type="term" value="C:outer membrane"/>
    <property type="evidence" value="ECO:0007669"/>
    <property type="project" value="InterPro"/>
</dbReference>
<dbReference type="AlphaFoldDB" id="A0A934R381"/>